<keyword evidence="5" id="KW-0812">Transmembrane</keyword>
<keyword evidence="10" id="KW-0998">Cell outer membrane</keyword>
<evidence type="ECO:0000256" key="6">
    <source>
        <dbReference type="ARBA" id="ARBA00022729"/>
    </source>
</evidence>
<keyword evidence="14" id="KW-1185">Reference proteome</keyword>
<evidence type="ECO:0000313" key="13">
    <source>
        <dbReference type="EMBL" id="AOZ08509.1"/>
    </source>
</evidence>
<dbReference type="InterPro" id="IPR050298">
    <property type="entry name" value="Gram-neg_bact_OMP"/>
</dbReference>
<comment type="subcellular location">
    <subcellularLocation>
        <location evidence="1">Cell outer membrane</location>
        <topology evidence="1">Multi-pass membrane protein</topology>
    </subcellularLocation>
</comment>
<keyword evidence="9" id="KW-0472">Membrane</keyword>
<dbReference type="PANTHER" id="PTHR34501">
    <property type="entry name" value="PROTEIN YDDL-RELATED"/>
    <property type="match status" value="1"/>
</dbReference>
<feature type="domain" description="Porin" evidence="12">
    <location>
        <begin position="14"/>
        <end position="353"/>
    </location>
</feature>
<evidence type="ECO:0000256" key="5">
    <source>
        <dbReference type="ARBA" id="ARBA00022692"/>
    </source>
</evidence>
<dbReference type="Pfam" id="PF13609">
    <property type="entry name" value="Porin_4"/>
    <property type="match status" value="1"/>
</dbReference>
<keyword evidence="7" id="KW-0406">Ion transport</keyword>
<evidence type="ECO:0000313" key="14">
    <source>
        <dbReference type="Proteomes" id="UP000177515"/>
    </source>
</evidence>
<evidence type="ECO:0000256" key="9">
    <source>
        <dbReference type="ARBA" id="ARBA00023136"/>
    </source>
</evidence>
<evidence type="ECO:0000256" key="2">
    <source>
        <dbReference type="ARBA" id="ARBA00011233"/>
    </source>
</evidence>
<keyword evidence="3" id="KW-0813">Transport</keyword>
<gene>
    <name evidence="13" type="ORF">BKK80_21385</name>
</gene>
<dbReference type="EMBL" id="CP017755">
    <property type="protein sequence ID" value="AOZ08509.1"/>
    <property type="molecule type" value="Genomic_DNA"/>
</dbReference>
<dbReference type="InterPro" id="IPR023614">
    <property type="entry name" value="Porin_dom_sf"/>
</dbReference>
<proteinExistence type="predicted"/>
<dbReference type="RefSeq" id="WP_071071122.1">
    <property type="nucleotide sequence ID" value="NZ_CP017755.1"/>
</dbReference>
<dbReference type="PANTHER" id="PTHR34501:SF9">
    <property type="entry name" value="MAJOR OUTER MEMBRANE PROTEIN P.IA"/>
    <property type="match status" value="1"/>
</dbReference>
<organism evidence="13 14">
    <name type="scientific">Cupriavidus malaysiensis</name>
    <dbReference type="NCBI Taxonomy" id="367825"/>
    <lineage>
        <taxon>Bacteria</taxon>
        <taxon>Pseudomonadati</taxon>
        <taxon>Pseudomonadota</taxon>
        <taxon>Betaproteobacteria</taxon>
        <taxon>Burkholderiales</taxon>
        <taxon>Burkholderiaceae</taxon>
        <taxon>Cupriavidus</taxon>
    </lineage>
</organism>
<dbReference type="Gene3D" id="2.40.160.10">
    <property type="entry name" value="Porin"/>
    <property type="match status" value="1"/>
</dbReference>
<sequence>MKKRHRIAAAALLACLACLACAGAASAQSGVTLYGVADASVEFVNHAGTVPTAANGFNPGPANQVVRLNSGGLSGSRWGLRGVEDLGQGLKVNFVLESGFNLDTGTLQQSGRLFGRQAFVGLQSATLGQLSLGRQYTSLFDSMANFVPAYFATQYEPVVMLTGANFREDNTIKYSGTFGALTAVAHWSFGTGLALPQVVAGGAAIGGNGENPGQFRRDSAYGAALTYGAGPLAAALGYDQFNPSIGSGSGSFRKAAAALSYSFGPARLIGGYRWGQNQGATGAVIGRDDYYWVGGIYQVTPALSLTLEYAYDNLKNLYGNSALANPWQLNLIAGYSLSKRTDLYFTAAYARNAGLALDSASIGFANSLSLGNSYAPASGQSSMLGMAVGIRHKF</sequence>
<evidence type="ECO:0000256" key="11">
    <source>
        <dbReference type="SAM" id="SignalP"/>
    </source>
</evidence>
<evidence type="ECO:0000256" key="8">
    <source>
        <dbReference type="ARBA" id="ARBA00023114"/>
    </source>
</evidence>
<keyword evidence="6 11" id="KW-0732">Signal</keyword>
<dbReference type="SUPFAM" id="SSF56935">
    <property type="entry name" value="Porins"/>
    <property type="match status" value="1"/>
</dbReference>
<name>A0ABM6FA88_9BURK</name>
<accession>A0ABM6FA88</accession>
<keyword evidence="8" id="KW-0626">Porin</keyword>
<reference evidence="13 14" key="1">
    <citation type="submission" date="2016-10" db="EMBL/GenBank/DDBJ databases">
        <title>Complete genome sequences of three Cupriavidus strains isolated from various Malaysian environments.</title>
        <authorList>
            <person name="Abdullah A.A.-A."/>
            <person name="Shafie N.A.H."/>
            <person name="Lau N.S."/>
        </authorList>
    </citation>
    <scope>NUCLEOTIDE SEQUENCE [LARGE SCALE GENOMIC DNA]</scope>
    <source>
        <strain evidence="13 14">USMAA1020</strain>
    </source>
</reference>
<comment type="subunit">
    <text evidence="2">Homotrimer.</text>
</comment>
<evidence type="ECO:0000256" key="10">
    <source>
        <dbReference type="ARBA" id="ARBA00023237"/>
    </source>
</evidence>
<evidence type="ECO:0000256" key="1">
    <source>
        <dbReference type="ARBA" id="ARBA00004571"/>
    </source>
</evidence>
<protein>
    <recommendedName>
        <fullName evidence="12">Porin domain-containing protein</fullName>
    </recommendedName>
</protein>
<dbReference type="Proteomes" id="UP000177515">
    <property type="component" value="Chromosome 2"/>
</dbReference>
<dbReference type="InterPro" id="IPR033900">
    <property type="entry name" value="Gram_neg_porin_domain"/>
</dbReference>
<evidence type="ECO:0000259" key="12">
    <source>
        <dbReference type="Pfam" id="PF13609"/>
    </source>
</evidence>
<keyword evidence="4" id="KW-1134">Transmembrane beta strand</keyword>
<dbReference type="CDD" id="cd00342">
    <property type="entry name" value="gram_neg_porins"/>
    <property type="match status" value="1"/>
</dbReference>
<feature type="chain" id="PRO_5046532118" description="Porin domain-containing protein" evidence="11">
    <location>
        <begin position="28"/>
        <end position="394"/>
    </location>
</feature>
<evidence type="ECO:0000256" key="4">
    <source>
        <dbReference type="ARBA" id="ARBA00022452"/>
    </source>
</evidence>
<evidence type="ECO:0000256" key="3">
    <source>
        <dbReference type="ARBA" id="ARBA00022448"/>
    </source>
</evidence>
<feature type="signal peptide" evidence="11">
    <location>
        <begin position="1"/>
        <end position="27"/>
    </location>
</feature>
<evidence type="ECO:0000256" key="7">
    <source>
        <dbReference type="ARBA" id="ARBA00023065"/>
    </source>
</evidence>